<evidence type="ECO:0000313" key="3">
    <source>
        <dbReference type="EMBL" id="MDT0634912.1"/>
    </source>
</evidence>
<proteinExistence type="predicted"/>
<gene>
    <name evidence="3" type="ORF">RM532_08055</name>
</gene>
<feature type="compositionally biased region" description="Basic and acidic residues" evidence="2">
    <location>
        <begin position="22"/>
        <end position="31"/>
    </location>
</feature>
<dbReference type="InterPro" id="IPR010752">
    <property type="entry name" value="DUF1329"/>
</dbReference>
<keyword evidence="1" id="KW-0802">TPR repeat</keyword>
<dbReference type="RefSeq" id="WP_311652740.1">
    <property type="nucleotide sequence ID" value="NZ_JAVRIB010000007.1"/>
</dbReference>
<dbReference type="Pfam" id="PF07044">
    <property type="entry name" value="DUF1329"/>
    <property type="match status" value="1"/>
</dbReference>
<accession>A0ABU3C026</accession>
<protein>
    <submittedName>
        <fullName evidence="3">DUF1329 domain-containing protein</fullName>
    </submittedName>
</protein>
<keyword evidence="4" id="KW-1185">Reference proteome</keyword>
<dbReference type="InterPro" id="IPR011990">
    <property type="entry name" value="TPR-like_helical_dom_sf"/>
</dbReference>
<feature type="region of interest" description="Disordered" evidence="2">
    <location>
        <begin position="15"/>
        <end position="40"/>
    </location>
</feature>
<evidence type="ECO:0000313" key="4">
    <source>
        <dbReference type="Proteomes" id="UP001251857"/>
    </source>
</evidence>
<dbReference type="Gene3D" id="2.50.20.10">
    <property type="entry name" value="Lipoprotein localisation LolA/LolB/LppX"/>
    <property type="match status" value="1"/>
</dbReference>
<dbReference type="PANTHER" id="PTHR12558">
    <property type="entry name" value="CELL DIVISION CYCLE 16,23,27"/>
    <property type="match status" value="1"/>
</dbReference>
<feature type="region of interest" description="Disordered" evidence="2">
    <location>
        <begin position="388"/>
        <end position="473"/>
    </location>
</feature>
<dbReference type="Pfam" id="PF13432">
    <property type="entry name" value="TPR_16"/>
    <property type="match status" value="2"/>
</dbReference>
<name>A0ABU3C026_9GAMM</name>
<evidence type="ECO:0000256" key="1">
    <source>
        <dbReference type="PROSITE-ProRule" id="PRU00339"/>
    </source>
</evidence>
<sequence length="851" mass="94072">MIALPVAAQQYRSQVQEVPTEEAEKTTREDLEQQLEQGGGSDYGRALTLQHLAGLAAEEGDLAKARGYLERAIALEALAQPATDEMRANLAQLQAAAGQYREVVETMQPLIDRGADAGAVDAQAWLALGNAHAQLGQWDQAVAPLERASQVGSRDEGLYRLQLAVFMEAGRFDAAAGALDELVKLAPDNKAYWLQLAAVNTRRGADAEAVSALEIAQRRGMLDTASERLQLVRAYLESGAPYDAATRLSDWMASGRIPTSAANWRLLASAWTRAEEFARAIDPLRRAAEATGDPQLYAQLGQLQMDLANWPAATEAFERARAAGDIGADTGSLLLSQGLAYYQQSKADLARGAFESARRYDAVADLAGQWVEFLDARPPGLEPLAMQGLAGAGKASSPTTTSGEGEADSDVAATDGPDDTGAAPMPAGVPDTGDELTPVGAVRAGNADGSIPTWRGGLTPDRAPPGYESGGRVVDPFAEETPEFVITRDNLDQYRDLLSAGHRALFERYPDYRMPVYPTHRTAAYPEAIYRATLANQRRARLEDPDSLVGARLGFPFREPETGVEVLWNHRLRFRSNDIWVRSDEAVVRDDGIANVQRRVEEVLFGYGNLSAPAGIGENIIAYYLMSLDDNGRRKGSVLVHETMNKRRGERRIWASVPGAMRLFRVPPIGYDNPRPSTDGLMYLDQIDMYNGSFDRYVWRLVGRKEMIVPYNGYRLQDPDLSYQSLLQPGHPDPGEMRYERHRVWVVEATERGGENHEFGTRIFYIDEDSWSILMVDNYDKAGNLWRFQEGHAVQYYDLQLTYTGPVFIFDLKDGRYFATRLTNEAPGVFYNTGRYQPGDFRPAALRQRMR</sequence>
<dbReference type="EMBL" id="JAVRIB010000007">
    <property type="protein sequence ID" value="MDT0634912.1"/>
    <property type="molecule type" value="Genomic_DNA"/>
</dbReference>
<feature type="compositionally biased region" description="Low complexity" evidence="2">
    <location>
        <begin position="410"/>
        <end position="424"/>
    </location>
</feature>
<evidence type="ECO:0000256" key="2">
    <source>
        <dbReference type="SAM" id="MobiDB-lite"/>
    </source>
</evidence>
<dbReference type="SUPFAM" id="SSF48452">
    <property type="entry name" value="TPR-like"/>
    <property type="match status" value="2"/>
</dbReference>
<comment type="caution">
    <text evidence="3">The sequence shown here is derived from an EMBL/GenBank/DDBJ whole genome shotgun (WGS) entry which is preliminary data.</text>
</comment>
<dbReference type="SMART" id="SM00028">
    <property type="entry name" value="TPR"/>
    <property type="match status" value="5"/>
</dbReference>
<reference evidence="3 4" key="1">
    <citation type="submission" date="2023-09" db="EMBL/GenBank/DDBJ databases">
        <authorList>
            <person name="Rey-Velasco X."/>
        </authorList>
    </citation>
    <scope>NUCLEOTIDE SEQUENCE [LARGE SCALE GENOMIC DNA]</scope>
    <source>
        <strain evidence="3 4">W335</strain>
    </source>
</reference>
<organism evidence="3 4">
    <name type="scientific">Spectribacter hydrogenoxidans</name>
    <dbReference type="NCBI Taxonomy" id="3075608"/>
    <lineage>
        <taxon>Bacteria</taxon>
        <taxon>Pseudomonadati</taxon>
        <taxon>Pseudomonadota</taxon>
        <taxon>Gammaproteobacteria</taxon>
        <taxon>Salinisphaerales</taxon>
        <taxon>Salinisphaeraceae</taxon>
        <taxon>Spectribacter</taxon>
    </lineage>
</organism>
<dbReference type="Gene3D" id="1.25.40.10">
    <property type="entry name" value="Tetratricopeptide repeat domain"/>
    <property type="match status" value="3"/>
</dbReference>
<dbReference type="PROSITE" id="PS50005">
    <property type="entry name" value="TPR"/>
    <property type="match status" value="1"/>
</dbReference>
<dbReference type="Proteomes" id="UP001251857">
    <property type="component" value="Unassembled WGS sequence"/>
</dbReference>
<feature type="repeat" description="TPR" evidence="1">
    <location>
        <begin position="122"/>
        <end position="155"/>
    </location>
</feature>
<dbReference type="InterPro" id="IPR019734">
    <property type="entry name" value="TPR_rpt"/>
</dbReference>
<dbReference type="PANTHER" id="PTHR12558:SF13">
    <property type="entry name" value="CELL DIVISION CYCLE PROTEIN 27 HOMOLOG"/>
    <property type="match status" value="1"/>
</dbReference>